<feature type="domain" description="EF-hand" evidence="9">
    <location>
        <begin position="270"/>
        <end position="305"/>
    </location>
</feature>
<dbReference type="GO" id="GO:0150007">
    <property type="term" value="P:clathrin-dependent synaptic vesicle endocytosis"/>
    <property type="evidence" value="ECO:0007669"/>
    <property type="project" value="TreeGrafter"/>
</dbReference>
<dbReference type="PRINTS" id="PR00499">
    <property type="entry name" value="P67PHOX"/>
</dbReference>
<feature type="region of interest" description="Disordered" evidence="5">
    <location>
        <begin position="1"/>
        <end position="27"/>
    </location>
</feature>
<feature type="region of interest" description="Disordered" evidence="5">
    <location>
        <begin position="910"/>
        <end position="945"/>
    </location>
</feature>
<feature type="compositionally biased region" description="Polar residues" evidence="5">
    <location>
        <begin position="707"/>
        <end position="726"/>
    </location>
</feature>
<dbReference type="CDD" id="cd00160">
    <property type="entry name" value="RhoGEF"/>
    <property type="match status" value="1"/>
</dbReference>
<feature type="domain" description="SH3" evidence="6">
    <location>
        <begin position="948"/>
        <end position="1008"/>
    </location>
</feature>
<dbReference type="SMART" id="SM00326">
    <property type="entry name" value="SH3"/>
    <property type="match status" value="5"/>
</dbReference>
<feature type="region of interest" description="Disordered" evidence="5">
    <location>
        <begin position="402"/>
        <end position="452"/>
    </location>
</feature>
<evidence type="ECO:0000256" key="3">
    <source>
        <dbReference type="PROSITE-ProRule" id="PRU00192"/>
    </source>
</evidence>
<evidence type="ECO:0000313" key="11">
    <source>
        <dbReference type="Proteomes" id="UP000267096"/>
    </source>
</evidence>
<keyword evidence="4" id="KW-0175">Coiled coil</keyword>
<dbReference type="InterPro" id="IPR002048">
    <property type="entry name" value="EF_hand_dom"/>
</dbReference>
<dbReference type="InterPro" id="IPR035899">
    <property type="entry name" value="DBL_dom_sf"/>
</dbReference>
<dbReference type="PANTHER" id="PTHR11216:SF170">
    <property type="entry name" value="DYNAMIN ASSOCIATED PROTEIN 160, ISOFORM D"/>
    <property type="match status" value="1"/>
</dbReference>
<dbReference type="Gene3D" id="1.20.900.10">
    <property type="entry name" value="Dbl homology (DH) domain"/>
    <property type="match status" value="1"/>
</dbReference>
<evidence type="ECO:0000256" key="2">
    <source>
        <dbReference type="ARBA" id="ARBA00022837"/>
    </source>
</evidence>
<feature type="domain" description="EH" evidence="8">
    <location>
        <begin position="237"/>
        <end position="326"/>
    </location>
</feature>
<dbReference type="SUPFAM" id="SSF47473">
    <property type="entry name" value="EF-hand"/>
    <property type="match status" value="2"/>
</dbReference>
<dbReference type="SMART" id="SM00325">
    <property type="entry name" value="RhoGEF"/>
    <property type="match status" value="1"/>
</dbReference>
<dbReference type="GO" id="GO:0097708">
    <property type="term" value="C:intracellular vesicle"/>
    <property type="evidence" value="ECO:0007669"/>
    <property type="project" value="TreeGrafter"/>
</dbReference>
<reference evidence="12" key="1">
    <citation type="submission" date="2016-04" db="UniProtKB">
        <authorList>
            <consortium name="WormBaseParasite"/>
        </authorList>
    </citation>
    <scope>IDENTIFICATION</scope>
</reference>
<evidence type="ECO:0000259" key="6">
    <source>
        <dbReference type="PROSITE" id="PS50002"/>
    </source>
</evidence>
<feature type="coiled-coil region" evidence="4">
    <location>
        <begin position="587"/>
        <end position="678"/>
    </location>
</feature>
<dbReference type="InterPro" id="IPR011993">
    <property type="entry name" value="PH-like_dom_sf"/>
</dbReference>
<dbReference type="Gene3D" id="1.10.238.10">
    <property type="entry name" value="EF-hand"/>
    <property type="match status" value="2"/>
</dbReference>
<organism evidence="12">
    <name type="scientific">Anisakis simplex</name>
    <name type="common">Herring worm</name>
    <dbReference type="NCBI Taxonomy" id="6269"/>
    <lineage>
        <taxon>Eukaryota</taxon>
        <taxon>Metazoa</taxon>
        <taxon>Ecdysozoa</taxon>
        <taxon>Nematoda</taxon>
        <taxon>Chromadorea</taxon>
        <taxon>Rhabditida</taxon>
        <taxon>Spirurina</taxon>
        <taxon>Ascaridomorpha</taxon>
        <taxon>Ascaridoidea</taxon>
        <taxon>Anisakidae</taxon>
        <taxon>Anisakis</taxon>
        <taxon>Anisakis simplex complex</taxon>
    </lineage>
</organism>
<dbReference type="InterPro" id="IPR018247">
    <property type="entry name" value="EF_Hand_1_Ca_BS"/>
</dbReference>
<dbReference type="Gene3D" id="2.30.30.40">
    <property type="entry name" value="SH3 Domains"/>
    <property type="match status" value="5"/>
</dbReference>
<evidence type="ECO:0000313" key="10">
    <source>
        <dbReference type="EMBL" id="VDK41697.1"/>
    </source>
</evidence>
<dbReference type="InterPro" id="IPR036028">
    <property type="entry name" value="SH3-like_dom_sf"/>
</dbReference>
<evidence type="ECO:0000256" key="1">
    <source>
        <dbReference type="ARBA" id="ARBA00022443"/>
    </source>
</evidence>
<feature type="compositionally biased region" description="Polar residues" evidence="5">
    <location>
        <begin position="1012"/>
        <end position="1056"/>
    </location>
</feature>
<dbReference type="InterPro" id="IPR001452">
    <property type="entry name" value="SH3_domain"/>
</dbReference>
<dbReference type="PROSITE" id="PS50010">
    <property type="entry name" value="DH_2"/>
    <property type="match status" value="1"/>
</dbReference>
<dbReference type="CDD" id="cd11839">
    <property type="entry name" value="SH3_Intersectin_4"/>
    <property type="match status" value="1"/>
</dbReference>
<dbReference type="Proteomes" id="UP000267096">
    <property type="component" value="Unassembled WGS sequence"/>
</dbReference>
<dbReference type="Pfam" id="PF16652">
    <property type="entry name" value="PH_13"/>
    <property type="match status" value="1"/>
</dbReference>
<gene>
    <name evidence="10" type="ORF">ASIM_LOCUS9760</name>
</gene>
<dbReference type="EMBL" id="UYRR01030971">
    <property type="protein sequence ID" value="VDK41697.1"/>
    <property type="molecule type" value="Genomic_DNA"/>
</dbReference>
<dbReference type="PROSITE" id="PS50222">
    <property type="entry name" value="EF_HAND_2"/>
    <property type="match status" value="2"/>
</dbReference>
<dbReference type="CDD" id="cd11837">
    <property type="entry name" value="SH3_Intersectin_2"/>
    <property type="match status" value="1"/>
</dbReference>
<dbReference type="Pfam" id="PF00621">
    <property type="entry name" value="RhoGEF"/>
    <property type="match status" value="1"/>
</dbReference>
<feature type="domain" description="SH3" evidence="6">
    <location>
        <begin position="762"/>
        <end position="823"/>
    </location>
</feature>
<feature type="coiled-coil region" evidence="4">
    <location>
        <begin position="507"/>
        <end position="541"/>
    </location>
</feature>
<dbReference type="InterPro" id="IPR001849">
    <property type="entry name" value="PH_domain"/>
</dbReference>
<evidence type="ECO:0000256" key="5">
    <source>
        <dbReference type="SAM" id="MobiDB-lite"/>
    </source>
</evidence>
<dbReference type="PRINTS" id="PR00452">
    <property type="entry name" value="SH3DOMAIN"/>
</dbReference>
<keyword evidence="11" id="KW-1185">Reference proteome</keyword>
<dbReference type="SUPFAM" id="SSF50044">
    <property type="entry name" value="SH3-domain"/>
    <property type="match status" value="5"/>
</dbReference>
<dbReference type="InterPro" id="IPR000219">
    <property type="entry name" value="DH_dom"/>
</dbReference>
<dbReference type="GO" id="GO:0005085">
    <property type="term" value="F:guanyl-nucleotide exchange factor activity"/>
    <property type="evidence" value="ECO:0007669"/>
    <property type="project" value="InterPro"/>
</dbReference>
<keyword evidence="1 3" id="KW-0728">SH3 domain</keyword>
<feature type="domain" description="SH3" evidence="6">
    <location>
        <begin position="1270"/>
        <end position="1333"/>
    </location>
</feature>
<proteinExistence type="predicted"/>
<dbReference type="GO" id="GO:0060090">
    <property type="term" value="F:molecular adaptor activity"/>
    <property type="evidence" value="ECO:0007669"/>
    <property type="project" value="TreeGrafter"/>
</dbReference>
<dbReference type="PANTHER" id="PTHR11216">
    <property type="entry name" value="EH DOMAIN"/>
    <property type="match status" value="1"/>
</dbReference>
<feature type="compositionally biased region" description="Polar residues" evidence="5">
    <location>
        <begin position="1"/>
        <end position="20"/>
    </location>
</feature>
<dbReference type="Pfam" id="PF00018">
    <property type="entry name" value="SH3_1"/>
    <property type="match status" value="4"/>
</dbReference>
<evidence type="ECO:0000259" key="9">
    <source>
        <dbReference type="PROSITE" id="PS50222"/>
    </source>
</evidence>
<dbReference type="InterPro" id="IPR000261">
    <property type="entry name" value="EH_dom"/>
</dbReference>
<feature type="region of interest" description="Disordered" evidence="5">
    <location>
        <begin position="692"/>
        <end position="758"/>
    </location>
</feature>
<dbReference type="GO" id="GO:0005737">
    <property type="term" value="C:cytoplasm"/>
    <property type="evidence" value="ECO:0007669"/>
    <property type="project" value="TreeGrafter"/>
</dbReference>
<dbReference type="PROSITE" id="PS00018">
    <property type="entry name" value="EF_HAND_1"/>
    <property type="match status" value="2"/>
</dbReference>
<feature type="domain" description="SH3" evidence="6">
    <location>
        <begin position="1118"/>
        <end position="1176"/>
    </location>
</feature>
<evidence type="ECO:0000259" key="7">
    <source>
        <dbReference type="PROSITE" id="PS50010"/>
    </source>
</evidence>
<dbReference type="SMART" id="SM00054">
    <property type="entry name" value="EFh"/>
    <property type="match status" value="2"/>
</dbReference>
<dbReference type="SMART" id="SM00027">
    <property type="entry name" value="EH"/>
    <property type="match status" value="2"/>
</dbReference>
<dbReference type="Pfam" id="PF07653">
    <property type="entry name" value="SH3_2"/>
    <property type="match status" value="1"/>
</dbReference>
<dbReference type="SUPFAM" id="SSF48065">
    <property type="entry name" value="DBL homology domain (DH-domain)"/>
    <property type="match status" value="1"/>
</dbReference>
<reference evidence="10 11" key="2">
    <citation type="submission" date="2018-11" db="EMBL/GenBank/DDBJ databases">
        <authorList>
            <consortium name="Pathogen Informatics"/>
        </authorList>
    </citation>
    <scope>NUCLEOTIDE SEQUENCE [LARGE SCALE GENOMIC DNA]</scope>
</reference>
<dbReference type="CDD" id="cd11836">
    <property type="entry name" value="SH3_Intersectin_1"/>
    <property type="match status" value="1"/>
</dbReference>
<evidence type="ECO:0000259" key="8">
    <source>
        <dbReference type="PROSITE" id="PS50031"/>
    </source>
</evidence>
<dbReference type="PROSITE" id="PS50031">
    <property type="entry name" value="EH"/>
    <property type="match status" value="2"/>
</dbReference>
<dbReference type="WBParaSite" id="ASIM_0001002901-mRNA-1">
    <property type="protein sequence ID" value="ASIM_0001002901-mRNA-1"/>
    <property type="gene ID" value="ASIM_0001002901"/>
</dbReference>
<dbReference type="PROSITE" id="PS50002">
    <property type="entry name" value="SH3"/>
    <property type="match status" value="5"/>
</dbReference>
<evidence type="ECO:0000256" key="4">
    <source>
        <dbReference type="SAM" id="Coils"/>
    </source>
</evidence>
<feature type="compositionally biased region" description="Polar residues" evidence="5">
    <location>
        <begin position="926"/>
        <end position="945"/>
    </location>
</feature>
<dbReference type="InterPro" id="IPR011992">
    <property type="entry name" value="EF-hand-dom_pair"/>
</dbReference>
<feature type="domain" description="SH3" evidence="6">
    <location>
        <begin position="1205"/>
        <end position="1269"/>
    </location>
</feature>
<feature type="domain" description="EF-hand" evidence="9">
    <location>
        <begin position="75"/>
        <end position="110"/>
    </location>
</feature>
<dbReference type="CDD" id="cd00174">
    <property type="entry name" value="SH3"/>
    <property type="match status" value="1"/>
</dbReference>
<protein>
    <submittedName>
        <fullName evidence="12">Intersectin-1</fullName>
    </submittedName>
</protein>
<dbReference type="GO" id="GO:0005509">
    <property type="term" value="F:calcium ion binding"/>
    <property type="evidence" value="ECO:0007669"/>
    <property type="project" value="InterPro"/>
</dbReference>
<dbReference type="CDD" id="cd00052">
    <property type="entry name" value="EH"/>
    <property type="match status" value="2"/>
</dbReference>
<keyword evidence="2" id="KW-0106">Calcium</keyword>
<dbReference type="OrthoDB" id="2015333at2759"/>
<dbReference type="Gene3D" id="2.30.29.30">
    <property type="entry name" value="Pleckstrin-homology domain (PH domain)/Phosphotyrosine-binding domain (PTB)"/>
    <property type="match status" value="1"/>
</dbReference>
<name>A0A0M3JQS3_ANISI</name>
<dbReference type="Pfam" id="PF12763">
    <property type="entry name" value="EH"/>
    <property type="match status" value="2"/>
</dbReference>
<feature type="region of interest" description="Disordered" evidence="5">
    <location>
        <begin position="1009"/>
        <end position="1056"/>
    </location>
</feature>
<accession>A0A0M3JQS3</accession>
<sequence length="1947" mass="214267">MSGILNNPTMMSLPSSPATIPQQYQQQQQHQQPPALWIISDVEQKQNDIQFATLNPINGLVSGEQTKALFMKSGLPAQILAQIWQLADYNKDGKVDRHEFSIAMHLIRAVMAGVPLPPTLPDTMKPKSTTPAFGNILSTTSSPIGIMQPPPSSMATHQRLGMSFDASAGKSLPTGLTGLMMGGITASSIPSTPAGGVMMMQQPTSFQPHIPTASLTPQSQSPAFGRQQNDWSIAHANKLKYCQQFNQLDKGRVGSLSGVHARNVLAQSQLPNITLAEIWNLSDVNKDGRLNVEEFCIAMHLIDSVKAGFALPKILPSELLAVCVRSKSESPVIMMDSGEMSNNQMSAALNAGGATVAGGAGVMLPAQKVQPLRTFEDKRRDNYDRGQIELDRRRQILREEEERRKAEREKKEREEREKREREREEIEKRRRAEREAELEREREREAARQAEERRILAEKEEARREMERQRKADLIAIRIREIKSQRQNEIDNTAQRQQRQKTLSFQLQALNEKSDELNAGITKARDRIVQITSEIESMKAQRDEKMAVIRANETNNQNASVQCERLAHESLQLQAENQSLSGGSQKIEQLQASMEVLNKTSHQLQEQLQNADNRGQLQQQLVSKKATEVEESRKRLMELIEMNSSLREQLLSIQQKASDKIQQQQQQQQQAIQNARVQQTFLNETTATVSNKESGFAANSGGVEQIRGQTARSDTAPRNGSTTATMASGAIQGSLESEATAGEGGGSSVSTSLPQAQTSSTGTAVKYRALYEFEARTEDELSFQPGDIILVFEGHTAEPGWLAGQMRDKVGWFPLAFAEPIASINTISSQPPPQTVSAVMCSPSSEPLQSISEEPALAMALSSTSATRSNELQSQQQQAILDTTNVVATAVGGSVVDECSLSNVVASCKSSPSNDNIAKTPPLLSSPKQQQSTAVESNASTPVTASQSNIGLAVAQYQWKARNDTELNLTKGDTVEVLEQHEMRWKGRNQSSGAIGWFPKSYVKMHEDGANEQVTSRKSSSPTKSVPQQQQQRASSLSGQETAITDSAQISKDSSLTTAASFDNENMKMRTVDGQQPCAAGAGASAIPIYDIVSNEPDEHEDTNIATAAATTTSADENEGEWYIALYDFKATEPTDLDLKAGDRILVSETSDDWWKGTCNQRSGIFPANYVQKCPESTPEAAASLLANTTSATGVGEGVAETGGTILGIGRALASFEATAENQLSLHVGDTVTIRSKSPAGWWQGEIMSINGVKRVGWFPGNYVEMIQQESELLAEALYDYSAQRDDELSFKNGDLIVVTERFDNEWWKGRLQMMNAGQEALFPANYVRLRSCNWPIGSIGEVENKLVGGGERVVDGWVVRADYVTTTTMMQGGQSKTAKQSAVLGTGGGASETGDRNAILKELQQKLVTKRSDGDMMATPPFAAESISPANAEVSSLFTSPTSSMSYFAQQQAHFKTSSSSSISSNRISSERTNINQMAAATSNANQTAPNISSSRVTNLTEELLETEIRFKRDLMMCKDVFAVPITSIIGQSLADHLFLNIDQLISNSQEIINALQNAKPPTNVGKVFVEKMPLMDAFVTFCSSQQSALELLNELELNNLEFQQTYRHCCESRRSRGLNLSYLMLLPMARITRYPLLFEKLLKYTPKTDENYKYLESAYVMLKSKCAEVNEVICEMDNANMLLWAQHHCRCDSIEPKILFPSTTRKVGPRLFLHSGILQKQRSGRILVGILFNDFLLLTTPNEPIEELDGFKITKNSDIQLNLYKSPLLLSDLYVVPREKDTDECALVLKHGSETNALSLDSSAQGRLLIELMQVRNAASYEALVAKSPKLICEFQLGDNKVNSEINLLQNCNSGNIASNSIGNSRAVDKDSPSLFTTQLPIIQNDNKGDKIARNNPNTTRFRVLIFLPRLYSPDICVVEVLREAGLLSSNSLYKCFIDSILSQC</sequence>
<dbReference type="GO" id="GO:0042734">
    <property type="term" value="C:presynaptic membrane"/>
    <property type="evidence" value="ECO:0007669"/>
    <property type="project" value="TreeGrafter"/>
</dbReference>
<feature type="domain" description="DH" evidence="7">
    <location>
        <begin position="1497"/>
        <end position="1674"/>
    </location>
</feature>
<evidence type="ECO:0000313" key="12">
    <source>
        <dbReference type="WBParaSite" id="ASIM_0001002901-mRNA-1"/>
    </source>
</evidence>
<feature type="domain" description="EH" evidence="8">
    <location>
        <begin position="43"/>
        <end position="131"/>
    </location>
</feature>